<accession>A0AAU9Q590</accession>
<comment type="caution">
    <text evidence="1">The sequence shown here is derived from an EMBL/GenBank/DDBJ whole genome shotgun (WGS) entry which is preliminary data.</text>
</comment>
<reference evidence="1" key="1">
    <citation type="submission" date="2022-01" db="EMBL/GenBank/DDBJ databases">
        <authorList>
            <person name="Lagorce A."/>
        </authorList>
    </citation>
    <scope>NUCLEOTIDE SEQUENCE</scope>
    <source>
        <strain evidence="1">Th15_F1_D04</strain>
    </source>
</reference>
<protein>
    <submittedName>
        <fullName evidence="1">Uncharacterized protein</fullName>
    </submittedName>
</protein>
<proteinExistence type="predicted"/>
<name>A0AAU9Q590_9VIBR</name>
<dbReference type="EMBL" id="CAKMTQ010000012">
    <property type="protein sequence ID" value="CAH1527299.1"/>
    <property type="molecule type" value="Genomic_DNA"/>
</dbReference>
<sequence>MFASNLSEKNTPKSIIKINKIVVIHQLNKFMKLVKMKITNLFQWFFLGKKISFIKSRNAIFITRYFCLKILFVLFNYK</sequence>
<evidence type="ECO:0000313" key="1">
    <source>
        <dbReference type="EMBL" id="CAH1527299.1"/>
    </source>
</evidence>
<gene>
    <name evidence="1" type="ORF">THF1D04_20559</name>
</gene>
<organism evidence="1 2">
    <name type="scientific">Vibrio owensii</name>
    <dbReference type="NCBI Taxonomy" id="696485"/>
    <lineage>
        <taxon>Bacteria</taxon>
        <taxon>Pseudomonadati</taxon>
        <taxon>Pseudomonadota</taxon>
        <taxon>Gammaproteobacteria</taxon>
        <taxon>Vibrionales</taxon>
        <taxon>Vibrionaceae</taxon>
        <taxon>Vibrio</taxon>
    </lineage>
</organism>
<evidence type="ECO:0000313" key="2">
    <source>
        <dbReference type="Proteomes" id="UP001295420"/>
    </source>
</evidence>
<dbReference type="AlphaFoldDB" id="A0AAU9Q590"/>
<dbReference type="Proteomes" id="UP001295420">
    <property type="component" value="Unassembled WGS sequence"/>
</dbReference>